<feature type="transmembrane region" description="Helical" evidence="2">
    <location>
        <begin position="230"/>
        <end position="256"/>
    </location>
</feature>
<keyword evidence="2" id="KW-0812">Transmembrane</keyword>
<evidence type="ECO:0000313" key="3">
    <source>
        <dbReference type="Proteomes" id="UP000492821"/>
    </source>
</evidence>
<keyword evidence="3" id="KW-1185">Reference proteome</keyword>
<feature type="transmembrane region" description="Helical" evidence="2">
    <location>
        <begin position="83"/>
        <end position="102"/>
    </location>
</feature>
<organism evidence="3 4">
    <name type="scientific">Panagrellus redivivus</name>
    <name type="common">Microworm</name>
    <dbReference type="NCBI Taxonomy" id="6233"/>
    <lineage>
        <taxon>Eukaryota</taxon>
        <taxon>Metazoa</taxon>
        <taxon>Ecdysozoa</taxon>
        <taxon>Nematoda</taxon>
        <taxon>Chromadorea</taxon>
        <taxon>Rhabditida</taxon>
        <taxon>Tylenchina</taxon>
        <taxon>Panagrolaimomorpha</taxon>
        <taxon>Panagrolaimoidea</taxon>
        <taxon>Panagrolaimidae</taxon>
        <taxon>Panagrellus</taxon>
    </lineage>
</organism>
<dbReference type="Proteomes" id="UP000492821">
    <property type="component" value="Unassembled WGS sequence"/>
</dbReference>
<proteinExistence type="predicted"/>
<evidence type="ECO:0000256" key="1">
    <source>
        <dbReference type="SAM" id="MobiDB-lite"/>
    </source>
</evidence>
<evidence type="ECO:0000313" key="4">
    <source>
        <dbReference type="WBParaSite" id="Pan_g17053.t1"/>
    </source>
</evidence>
<reference evidence="4" key="2">
    <citation type="submission" date="2020-10" db="UniProtKB">
        <authorList>
            <consortium name="WormBaseParasite"/>
        </authorList>
    </citation>
    <scope>IDENTIFICATION</scope>
</reference>
<feature type="transmembrane region" description="Helical" evidence="2">
    <location>
        <begin position="174"/>
        <end position="191"/>
    </location>
</feature>
<evidence type="ECO:0000256" key="2">
    <source>
        <dbReference type="SAM" id="Phobius"/>
    </source>
</evidence>
<feature type="transmembrane region" description="Helical" evidence="2">
    <location>
        <begin position="425"/>
        <end position="443"/>
    </location>
</feature>
<keyword evidence="2" id="KW-0472">Membrane</keyword>
<accession>A0A7E4V686</accession>
<name>A0A7E4V686_PANRE</name>
<dbReference type="AlphaFoldDB" id="A0A7E4V686"/>
<dbReference type="WBParaSite" id="Pan_g17053.t1">
    <property type="protein sequence ID" value="Pan_g17053.t1"/>
    <property type="gene ID" value="Pan_g17053"/>
</dbReference>
<reference evidence="3" key="1">
    <citation type="journal article" date="2013" name="Genetics">
        <title>The draft genome and transcriptome of Panagrellus redivivus are shaped by the harsh demands of a free-living lifestyle.</title>
        <authorList>
            <person name="Srinivasan J."/>
            <person name="Dillman A.R."/>
            <person name="Macchietto M.G."/>
            <person name="Heikkinen L."/>
            <person name="Lakso M."/>
            <person name="Fracchia K.M."/>
            <person name="Antoshechkin I."/>
            <person name="Mortazavi A."/>
            <person name="Wong G."/>
            <person name="Sternberg P.W."/>
        </authorList>
    </citation>
    <scope>NUCLEOTIDE SEQUENCE [LARGE SCALE GENOMIC DNA]</scope>
    <source>
        <strain evidence="3">MT8872</strain>
    </source>
</reference>
<keyword evidence="2" id="KW-1133">Transmembrane helix</keyword>
<feature type="transmembrane region" description="Helical" evidence="2">
    <location>
        <begin position="299"/>
        <end position="319"/>
    </location>
</feature>
<feature type="transmembrane region" description="Helical" evidence="2">
    <location>
        <begin position="339"/>
        <end position="369"/>
    </location>
</feature>
<protein>
    <submittedName>
        <fullName evidence="4">Gustatory receptor</fullName>
    </submittedName>
</protein>
<sequence>MSSESDPDLHRRNKLPPDNASIEDPPTYESATSKQRKCESLVGTLMLRTSSVFGLNPFTPPYSCKNDECRQLSFRDRICVKDLILCCFNIFVICNNLFLRVVPTITAKNMDWSAFSPKTASLIQTAMGAVLPLICTLGMMMCSYHMHCLLQKLSDAHFLVINVKCDRAARRWRMFFYFLMVFFIIGVFIQLPTNMSIEFSTVANETEIVKIPLYAITSNFDKILVFLDRYYFPIIQFGVVKIPQLIIMMISIRIAAMFQIEARQLANLAPTKHNLAAFFCRFRHIIIVLSMLECCFNKLTLAIVGTTVINIIFTSYVSIRELLLHGHALNNAPTPLLVGGWVALFTTFWSFCTIFSLMLNAVWIVFFIIPCIFCNEISRSSLSVITCMYVEDADAKLVKDQIIQKLMDPSWGLTLGKFVHIDRTFAITLMSFIFTVVIIWLQLETSLPKA</sequence>
<feature type="transmembrane region" description="Helical" evidence="2">
    <location>
        <begin position="122"/>
        <end position="144"/>
    </location>
</feature>
<feature type="region of interest" description="Disordered" evidence="1">
    <location>
        <begin position="1"/>
        <end position="35"/>
    </location>
</feature>